<keyword evidence="2" id="KW-1185">Reference proteome</keyword>
<evidence type="ECO:0000313" key="3">
    <source>
        <dbReference type="WBParaSite" id="L893_g15913.t1"/>
    </source>
</evidence>
<dbReference type="WBParaSite" id="L893_g15913.t1">
    <property type="protein sequence ID" value="L893_g15913.t1"/>
    <property type="gene ID" value="L893_g15913"/>
</dbReference>
<evidence type="ECO:0000256" key="1">
    <source>
        <dbReference type="SAM" id="SignalP"/>
    </source>
</evidence>
<evidence type="ECO:0000313" key="2">
    <source>
        <dbReference type="Proteomes" id="UP000095287"/>
    </source>
</evidence>
<protein>
    <submittedName>
        <fullName evidence="3">F-box domain-containing protein</fullName>
    </submittedName>
</protein>
<sequence length="375" mass="43344">MFVVFWFLVLVGQFDPDRFVARVVVLGPFWNDSRMILCIVTRLQTSFPNERTINGHQNTPRTTMDAVPLKFVDSAVELFSKKTLDELAPEARHPLWKDVVDLHHRNRIYFGVRIGKDEDGTEQATITRDGKADLSASARTIRKNLRFARIGYIGKFPTIYFDEIEKRGKAGTEQLLKTIAPLIDPGLHSFLSIWNSSDFTRVLLTSLFQRVYLKQITVEYCGQIAFDFLEDQINNSPFLTKVDITGYNWPQSSAELLKKFCLKGRPGKRVQALLSFKGKAIIDSKYIQDLFDLWKANGNLDFKLYSSGIIVDREICLASMNIFQVIEWCSWRFFKHETEKSIARVSDNAIECFTCECDQFEKCILKEECPHYHDF</sequence>
<organism evidence="2 3">
    <name type="scientific">Steinernema glaseri</name>
    <dbReference type="NCBI Taxonomy" id="37863"/>
    <lineage>
        <taxon>Eukaryota</taxon>
        <taxon>Metazoa</taxon>
        <taxon>Ecdysozoa</taxon>
        <taxon>Nematoda</taxon>
        <taxon>Chromadorea</taxon>
        <taxon>Rhabditida</taxon>
        <taxon>Tylenchina</taxon>
        <taxon>Panagrolaimomorpha</taxon>
        <taxon>Strongyloidoidea</taxon>
        <taxon>Steinernematidae</taxon>
        <taxon>Steinernema</taxon>
    </lineage>
</organism>
<keyword evidence="1" id="KW-0732">Signal</keyword>
<accession>A0A1I7YFS5</accession>
<feature type="signal peptide" evidence="1">
    <location>
        <begin position="1"/>
        <end position="16"/>
    </location>
</feature>
<proteinExistence type="predicted"/>
<dbReference type="Proteomes" id="UP000095287">
    <property type="component" value="Unplaced"/>
</dbReference>
<feature type="chain" id="PRO_5009312082" evidence="1">
    <location>
        <begin position="17"/>
        <end position="375"/>
    </location>
</feature>
<name>A0A1I7YFS5_9BILA</name>
<reference evidence="3" key="1">
    <citation type="submission" date="2016-11" db="UniProtKB">
        <authorList>
            <consortium name="WormBaseParasite"/>
        </authorList>
    </citation>
    <scope>IDENTIFICATION</scope>
</reference>
<dbReference type="AlphaFoldDB" id="A0A1I7YFS5"/>